<dbReference type="RefSeq" id="WP_129112441.1">
    <property type="nucleotide sequence ID" value="NZ_CP026520.1"/>
</dbReference>
<reference evidence="1 2" key="1">
    <citation type="submission" date="2022-05" db="EMBL/GenBank/DDBJ databases">
        <title>Genome Sequencing of Bee-Associated Microbes.</title>
        <authorList>
            <person name="Dunlap C."/>
        </authorList>
    </citation>
    <scope>NUCLEOTIDE SEQUENCE [LARGE SCALE GENOMIC DNA]</scope>
    <source>
        <strain evidence="1 2">NRRL B-23120</strain>
    </source>
</reference>
<evidence type="ECO:0000313" key="1">
    <source>
        <dbReference type="EMBL" id="MCY9597180.1"/>
    </source>
</evidence>
<keyword evidence="2" id="KW-1185">Reference proteome</keyword>
<proteinExistence type="predicted"/>
<organism evidence="1 2">
    <name type="scientific">Paenibacillus chitinolyticus</name>
    <dbReference type="NCBI Taxonomy" id="79263"/>
    <lineage>
        <taxon>Bacteria</taxon>
        <taxon>Bacillati</taxon>
        <taxon>Bacillota</taxon>
        <taxon>Bacilli</taxon>
        <taxon>Bacillales</taxon>
        <taxon>Paenibacillaceae</taxon>
        <taxon>Paenibacillus</taxon>
    </lineage>
</organism>
<dbReference type="GeneID" id="95373499"/>
<evidence type="ECO:0000313" key="2">
    <source>
        <dbReference type="Proteomes" id="UP001527202"/>
    </source>
</evidence>
<name>A0ABT4FF80_9BACL</name>
<dbReference type="EMBL" id="JAMDMJ010000018">
    <property type="protein sequence ID" value="MCY9597180.1"/>
    <property type="molecule type" value="Genomic_DNA"/>
</dbReference>
<comment type="caution">
    <text evidence="1">The sequence shown here is derived from an EMBL/GenBank/DDBJ whole genome shotgun (WGS) entry which is preliminary data.</text>
</comment>
<accession>A0ABT4FF80</accession>
<dbReference type="Proteomes" id="UP001527202">
    <property type="component" value="Unassembled WGS sequence"/>
</dbReference>
<sequence>MAQKLAVIDSAVSCIIDSGNAKSKGKTEVYLHLANGEVVAGTSFPVMDEPLAGGAFSLAITPISSAFCQVITLTE</sequence>
<gene>
    <name evidence="1" type="ORF">M5X16_15575</name>
</gene>
<protein>
    <submittedName>
        <fullName evidence="1">Uncharacterized protein</fullName>
    </submittedName>
</protein>